<evidence type="ECO:0000256" key="4">
    <source>
        <dbReference type="SAM" id="SignalP"/>
    </source>
</evidence>
<feature type="domain" description="LysM" evidence="5">
    <location>
        <begin position="188"/>
        <end position="236"/>
    </location>
</feature>
<dbReference type="AlphaFoldDB" id="A0A4Q2EMN6"/>
<evidence type="ECO:0000256" key="3">
    <source>
        <dbReference type="SAM" id="MobiDB-lite"/>
    </source>
</evidence>
<accession>A0A4Q2EMN6</accession>
<dbReference type="Gene3D" id="3.10.350.10">
    <property type="entry name" value="LysM domain"/>
    <property type="match status" value="1"/>
</dbReference>
<dbReference type="Proteomes" id="UP000290624">
    <property type="component" value="Unassembled WGS sequence"/>
</dbReference>
<protein>
    <submittedName>
        <fullName evidence="6">Transglycosylase</fullName>
    </submittedName>
</protein>
<dbReference type="PANTHER" id="PTHR34700:SF4">
    <property type="entry name" value="PHAGE-LIKE ELEMENT PBSX PROTEIN XKDP"/>
    <property type="match status" value="1"/>
</dbReference>
<dbReference type="EMBL" id="PPCV01000001">
    <property type="protein sequence ID" value="RXW33335.1"/>
    <property type="molecule type" value="Genomic_DNA"/>
</dbReference>
<evidence type="ECO:0000313" key="6">
    <source>
        <dbReference type="EMBL" id="RXW33335.1"/>
    </source>
</evidence>
<keyword evidence="7" id="KW-1185">Reference proteome</keyword>
<dbReference type="InterPro" id="IPR036779">
    <property type="entry name" value="LysM_dom_sf"/>
</dbReference>
<name>A0A4Q2EMN6_9ACTN</name>
<keyword evidence="4" id="KW-0732">Signal</keyword>
<feature type="signal peptide" evidence="4">
    <location>
        <begin position="1"/>
        <end position="31"/>
    </location>
</feature>
<dbReference type="GO" id="GO:0016787">
    <property type="term" value="F:hydrolase activity"/>
    <property type="evidence" value="ECO:0007669"/>
    <property type="project" value="UniProtKB-KW"/>
</dbReference>
<dbReference type="InterPro" id="IPR010618">
    <property type="entry name" value="RPF"/>
</dbReference>
<evidence type="ECO:0000259" key="5">
    <source>
        <dbReference type="PROSITE" id="PS51782"/>
    </source>
</evidence>
<dbReference type="OrthoDB" id="1404170at2"/>
<evidence type="ECO:0000313" key="7">
    <source>
        <dbReference type="Proteomes" id="UP000290624"/>
    </source>
</evidence>
<dbReference type="SMART" id="SM00257">
    <property type="entry name" value="LysM"/>
    <property type="match status" value="1"/>
</dbReference>
<comment type="caution">
    <text evidence="6">The sequence shown here is derived from an EMBL/GenBank/DDBJ whole genome shotgun (WGS) entry which is preliminary data.</text>
</comment>
<evidence type="ECO:0000256" key="1">
    <source>
        <dbReference type="ARBA" id="ARBA00010830"/>
    </source>
</evidence>
<dbReference type="CDD" id="cd13925">
    <property type="entry name" value="RPF"/>
    <property type="match status" value="1"/>
</dbReference>
<reference evidence="6 7" key="1">
    <citation type="submission" date="2018-01" db="EMBL/GenBank/DDBJ databases">
        <title>Lactibacter flavus gen. nov., sp. nov., a novel bacterium of the family Propionibacteriaceae isolated from raw milk and dairy products.</title>
        <authorList>
            <person name="Wenning M."/>
            <person name="Breitenwieser F."/>
            <person name="Huptas C."/>
            <person name="von Neubeck M."/>
            <person name="Busse H.-J."/>
            <person name="Scherer S."/>
        </authorList>
    </citation>
    <scope>NUCLEOTIDE SEQUENCE [LARGE SCALE GENOMIC DNA]</scope>
    <source>
        <strain evidence="6 7">VG341</strain>
    </source>
</reference>
<dbReference type="RefSeq" id="WP_129457300.1">
    <property type="nucleotide sequence ID" value="NZ_PPCV01000001.1"/>
</dbReference>
<proteinExistence type="inferred from homology"/>
<dbReference type="PROSITE" id="PS51782">
    <property type="entry name" value="LYSM"/>
    <property type="match status" value="1"/>
</dbReference>
<sequence length="237" mass="23678">MNHTPKRLLAIMATSAVAVGGSVALAAPAHADVWDSVAQCESGGNWAISTGNGYSGGLQFSASTWRAYGGTAYAPSAAQATKAQQIAVAKKVLAGQGANAWPVCSKKAGLSKGNGGASDGTADVAAPQQARPAAVVSTPKKAPAKAATTKPAAVKATTAKPAASTKQTKATTAKRATTVKATATAGKRFITVKAGNTLSELAAANGIDGGWRALWSLNQDEVSNPHLIFVGQQLAIG</sequence>
<comment type="similarity">
    <text evidence="1">Belongs to the transglycosylase family. Rpf subfamily.</text>
</comment>
<keyword evidence="2" id="KW-0378">Hydrolase</keyword>
<dbReference type="Pfam" id="PF06737">
    <property type="entry name" value="Transglycosylas"/>
    <property type="match status" value="1"/>
</dbReference>
<dbReference type="Pfam" id="PF01476">
    <property type="entry name" value="LysM"/>
    <property type="match status" value="1"/>
</dbReference>
<dbReference type="SUPFAM" id="SSF53955">
    <property type="entry name" value="Lysozyme-like"/>
    <property type="match status" value="1"/>
</dbReference>
<dbReference type="InterPro" id="IPR018392">
    <property type="entry name" value="LysM"/>
</dbReference>
<dbReference type="CDD" id="cd00118">
    <property type="entry name" value="LysM"/>
    <property type="match status" value="1"/>
</dbReference>
<gene>
    <name evidence="6" type="ORF">C1706_00770</name>
</gene>
<organism evidence="6 7">
    <name type="scientific">Propioniciclava flava</name>
    <dbReference type="NCBI Taxonomy" id="2072026"/>
    <lineage>
        <taxon>Bacteria</taxon>
        <taxon>Bacillati</taxon>
        <taxon>Actinomycetota</taxon>
        <taxon>Actinomycetes</taxon>
        <taxon>Propionibacteriales</taxon>
        <taxon>Propionibacteriaceae</taxon>
        <taxon>Propioniciclava</taxon>
    </lineage>
</organism>
<feature type="chain" id="PRO_5038730655" evidence="4">
    <location>
        <begin position="32"/>
        <end position="237"/>
    </location>
</feature>
<evidence type="ECO:0000256" key="2">
    <source>
        <dbReference type="ARBA" id="ARBA00022801"/>
    </source>
</evidence>
<dbReference type="InterPro" id="IPR023346">
    <property type="entry name" value="Lysozyme-like_dom_sf"/>
</dbReference>
<dbReference type="PANTHER" id="PTHR34700">
    <property type="entry name" value="POTASSIUM BINDING PROTEIN KBP"/>
    <property type="match status" value="1"/>
</dbReference>
<feature type="region of interest" description="Disordered" evidence="3">
    <location>
        <begin position="131"/>
        <end position="171"/>
    </location>
</feature>
<dbReference type="Gene3D" id="1.10.530.10">
    <property type="match status" value="1"/>
</dbReference>
<dbReference type="InterPro" id="IPR052196">
    <property type="entry name" value="Bact_Kbp"/>
</dbReference>